<proteinExistence type="predicted"/>
<reference evidence="1" key="2">
    <citation type="journal article" date="2022" name="Hortic Res">
        <title>The genome of Dioscorea zingiberensis sheds light on the biosynthesis, origin and evolution of the medicinally important diosgenin saponins.</title>
        <authorList>
            <person name="Li Y."/>
            <person name="Tan C."/>
            <person name="Li Z."/>
            <person name="Guo J."/>
            <person name="Li S."/>
            <person name="Chen X."/>
            <person name="Wang C."/>
            <person name="Dai X."/>
            <person name="Yang H."/>
            <person name="Song W."/>
            <person name="Hou L."/>
            <person name="Xu J."/>
            <person name="Tong Z."/>
            <person name="Xu A."/>
            <person name="Yuan X."/>
            <person name="Wang W."/>
            <person name="Yang Q."/>
            <person name="Chen L."/>
            <person name="Sun Z."/>
            <person name="Wang K."/>
            <person name="Pan B."/>
            <person name="Chen J."/>
            <person name="Bao Y."/>
            <person name="Liu F."/>
            <person name="Qi X."/>
            <person name="Gang D.R."/>
            <person name="Wen J."/>
            <person name="Li J."/>
        </authorList>
    </citation>
    <scope>NUCLEOTIDE SEQUENCE</scope>
    <source>
        <strain evidence="1">Dzin_1.0</strain>
    </source>
</reference>
<organism evidence="1 2">
    <name type="scientific">Dioscorea zingiberensis</name>
    <dbReference type="NCBI Taxonomy" id="325984"/>
    <lineage>
        <taxon>Eukaryota</taxon>
        <taxon>Viridiplantae</taxon>
        <taxon>Streptophyta</taxon>
        <taxon>Embryophyta</taxon>
        <taxon>Tracheophyta</taxon>
        <taxon>Spermatophyta</taxon>
        <taxon>Magnoliopsida</taxon>
        <taxon>Liliopsida</taxon>
        <taxon>Dioscoreales</taxon>
        <taxon>Dioscoreaceae</taxon>
        <taxon>Dioscorea</taxon>
    </lineage>
</organism>
<gene>
    <name evidence="1" type="ORF">J5N97_028247</name>
</gene>
<evidence type="ECO:0000313" key="1">
    <source>
        <dbReference type="EMBL" id="KAJ0963125.1"/>
    </source>
</evidence>
<reference evidence="1" key="1">
    <citation type="submission" date="2021-03" db="EMBL/GenBank/DDBJ databases">
        <authorList>
            <person name="Li Z."/>
            <person name="Yang C."/>
        </authorList>
    </citation>
    <scope>NUCLEOTIDE SEQUENCE</scope>
    <source>
        <strain evidence="1">Dzin_1.0</strain>
        <tissue evidence="1">Leaf</tissue>
    </source>
</reference>
<accession>A0A9D5BYL8</accession>
<dbReference type="EMBL" id="JAGGNH010000009">
    <property type="protein sequence ID" value="KAJ0963125.1"/>
    <property type="molecule type" value="Genomic_DNA"/>
</dbReference>
<evidence type="ECO:0000313" key="2">
    <source>
        <dbReference type="Proteomes" id="UP001085076"/>
    </source>
</evidence>
<dbReference type="Proteomes" id="UP001085076">
    <property type="component" value="Miscellaneous, Linkage group lg09"/>
</dbReference>
<dbReference type="AlphaFoldDB" id="A0A9D5BYL8"/>
<keyword evidence="2" id="KW-1185">Reference proteome</keyword>
<dbReference type="OrthoDB" id="18431at2759"/>
<protein>
    <submittedName>
        <fullName evidence="1">Uncharacterized protein</fullName>
    </submittedName>
</protein>
<comment type="caution">
    <text evidence="1">The sequence shown here is derived from an EMBL/GenBank/DDBJ whole genome shotgun (WGS) entry which is preliminary data.</text>
</comment>
<sequence>MSMKTQRDAFVTSLAKFTLLHSAADMKPKNIDAIKGNEASENSISHIEKDGKLDGQHLIDKEDHLHFWFPLLAGLSELTFDLRP</sequence>
<name>A0A9D5BYL8_9LILI</name>